<name>A0ABS5FPG3_9BRAD</name>
<sequence>MPKSSLSNKTTRRPKEPFDPALEAPIALMPDQLETVVGGLVSLAGPLRGVLGTTGIGGATTGVVAPPQQPYGIPSVDKL</sequence>
<reference evidence="3" key="1">
    <citation type="journal article" date="2021" name="ISME J.">
        <title>Evolutionary origin and ecological implication of a unique nif island in free-living Bradyrhizobium lineages.</title>
        <authorList>
            <person name="Tao J."/>
        </authorList>
    </citation>
    <scope>NUCLEOTIDE SEQUENCE [LARGE SCALE GENOMIC DNA]</scope>
    <source>
        <strain evidence="3">SZCCT0434</strain>
    </source>
</reference>
<protein>
    <submittedName>
        <fullName evidence="2">Uncharacterized protein</fullName>
    </submittedName>
</protein>
<dbReference type="EMBL" id="JAFCJH010000029">
    <property type="protein sequence ID" value="MBR0798696.1"/>
    <property type="molecule type" value="Genomic_DNA"/>
</dbReference>
<gene>
    <name evidence="2" type="ORF">JQ615_25230</name>
</gene>
<evidence type="ECO:0000256" key="1">
    <source>
        <dbReference type="SAM" id="MobiDB-lite"/>
    </source>
</evidence>
<comment type="caution">
    <text evidence="2">The sequence shown here is derived from an EMBL/GenBank/DDBJ whole genome shotgun (WGS) entry which is preliminary data.</text>
</comment>
<organism evidence="2 3">
    <name type="scientific">Bradyrhizobium jicamae</name>
    <dbReference type="NCBI Taxonomy" id="280332"/>
    <lineage>
        <taxon>Bacteria</taxon>
        <taxon>Pseudomonadati</taxon>
        <taxon>Pseudomonadota</taxon>
        <taxon>Alphaproteobacteria</taxon>
        <taxon>Hyphomicrobiales</taxon>
        <taxon>Nitrobacteraceae</taxon>
        <taxon>Bradyrhizobium</taxon>
    </lineage>
</organism>
<accession>A0ABS5FPG3</accession>
<evidence type="ECO:0000313" key="2">
    <source>
        <dbReference type="EMBL" id="MBR0798696.1"/>
    </source>
</evidence>
<proteinExistence type="predicted"/>
<dbReference type="RefSeq" id="WP_212394711.1">
    <property type="nucleotide sequence ID" value="NZ_JAFCJH010000029.1"/>
</dbReference>
<feature type="region of interest" description="Disordered" evidence="1">
    <location>
        <begin position="1"/>
        <end position="21"/>
    </location>
</feature>
<dbReference type="Proteomes" id="UP001315278">
    <property type="component" value="Unassembled WGS sequence"/>
</dbReference>
<keyword evidence="3" id="KW-1185">Reference proteome</keyword>
<evidence type="ECO:0000313" key="3">
    <source>
        <dbReference type="Proteomes" id="UP001315278"/>
    </source>
</evidence>